<dbReference type="AlphaFoldDB" id="A0A7I8JES2"/>
<protein>
    <submittedName>
        <fullName evidence="1">Uncharacterized protein</fullName>
    </submittedName>
</protein>
<evidence type="ECO:0000313" key="1">
    <source>
        <dbReference type="EMBL" id="CAA2629009.1"/>
    </source>
</evidence>
<keyword evidence="2" id="KW-1185">Reference proteome</keyword>
<dbReference type="EMBL" id="LR743598">
    <property type="protein sequence ID" value="CAA2629009.1"/>
    <property type="molecule type" value="Genomic_DNA"/>
</dbReference>
<dbReference type="EMBL" id="CACRZD030000011">
    <property type="protein sequence ID" value="CAA6668255.1"/>
    <property type="molecule type" value="Genomic_DNA"/>
</dbReference>
<gene>
    <name evidence="1" type="ORF">SI7747_11014649</name>
</gene>
<dbReference type="Proteomes" id="UP001189122">
    <property type="component" value="Unassembled WGS sequence"/>
</dbReference>
<reference evidence="1 2" key="1">
    <citation type="submission" date="2019-12" db="EMBL/GenBank/DDBJ databases">
        <authorList>
            <person name="Scholz U."/>
            <person name="Mascher M."/>
            <person name="Fiebig A."/>
        </authorList>
    </citation>
    <scope>NUCLEOTIDE SEQUENCE</scope>
</reference>
<name>A0A7I8JES2_SPIIN</name>
<proteinExistence type="predicted"/>
<sequence length="41" mass="5287">MRFRETTLLTRCKREGRERRLRTRFCETQEEKGEEKRERER</sequence>
<evidence type="ECO:0000313" key="2">
    <source>
        <dbReference type="Proteomes" id="UP001189122"/>
    </source>
</evidence>
<accession>A0A7I8JES2</accession>
<organism evidence="1">
    <name type="scientific">Spirodela intermedia</name>
    <name type="common">Intermediate duckweed</name>
    <dbReference type="NCBI Taxonomy" id="51605"/>
    <lineage>
        <taxon>Eukaryota</taxon>
        <taxon>Viridiplantae</taxon>
        <taxon>Streptophyta</taxon>
        <taxon>Embryophyta</taxon>
        <taxon>Tracheophyta</taxon>
        <taxon>Spermatophyta</taxon>
        <taxon>Magnoliopsida</taxon>
        <taxon>Liliopsida</taxon>
        <taxon>Araceae</taxon>
        <taxon>Lemnoideae</taxon>
        <taxon>Spirodela</taxon>
    </lineage>
</organism>